<evidence type="ECO:0000256" key="4">
    <source>
        <dbReference type="ARBA" id="ARBA00022777"/>
    </source>
</evidence>
<keyword evidence="3" id="KW-0808">Transferase</keyword>
<accession>A0A328HDP9</accession>
<comment type="similarity">
    <text evidence="1">Belongs to the FGGY kinase family.</text>
</comment>
<dbReference type="InterPro" id="IPR050406">
    <property type="entry name" value="FGGY_Carb_Kinase"/>
</dbReference>
<keyword evidence="4 7" id="KW-0418">Kinase</keyword>
<name>A0A328HDP9_ARTGO</name>
<sequence>MARPILVAGVDSSTQSCKYITVDVTTGEVRRSTALPHPDGTALDPRHWWDAFTGVGAASLRGVKAVSITAQQHSTILLNKDNEPVYDAILWNDHRATQSALDLRHEYGQERWVRELGLVPTAAHPVSKLRWLARAHPETAGRLRKVMIPHDWLTWQLLGAKAEPTTDRSDASGTGYWTSTGAGYREDIMEFAFGRAPEVPRVLEPGERAGITRSGVVVGAGCGDNAAAVFGLGAEPGEAVVSIGTSMTVSMSDTMHVTDPAGHVADMADAAGAQLPIVATLNGARTLNSTARMLRLSLDELDMLAAGAPPDAQGLCFLPYLDGERTPLFPASRGALVGLTRQSMTPENLARAAVLGLACAIADAIDDLARAGLSVQRVTLIGGGSRSMALRQAVSDLTGRQVGWPEPREYAALGAARQAAWALTGELPDWPRPKRTFLDPSEDVEWAGDVRNRHKSTGAALYGSELL</sequence>
<reference evidence="7 8" key="1">
    <citation type="submission" date="2018-04" db="EMBL/GenBank/DDBJ databases">
        <title>Bacteria isolated from cave deposits of Manipur.</title>
        <authorList>
            <person name="Sahoo D."/>
            <person name="Sarangthem I."/>
            <person name="Nandeibam J."/>
        </authorList>
    </citation>
    <scope>NUCLEOTIDE SEQUENCE [LARGE SCALE GENOMIC DNA]</scope>
    <source>
        <strain evidence="8">mrc11</strain>
    </source>
</reference>
<dbReference type="Pfam" id="PF00370">
    <property type="entry name" value="FGGY_N"/>
    <property type="match status" value="1"/>
</dbReference>
<dbReference type="InterPro" id="IPR018485">
    <property type="entry name" value="FGGY_C"/>
</dbReference>
<evidence type="ECO:0000256" key="3">
    <source>
        <dbReference type="ARBA" id="ARBA00022679"/>
    </source>
</evidence>
<proteinExistence type="inferred from homology"/>
<feature type="domain" description="Carbohydrate kinase FGGY C-terminal" evidence="6">
    <location>
        <begin position="240"/>
        <end position="423"/>
    </location>
</feature>
<dbReference type="AlphaFoldDB" id="A0A328HDP9"/>
<evidence type="ECO:0000313" key="7">
    <source>
        <dbReference type="EMBL" id="RAM36746.1"/>
    </source>
</evidence>
<gene>
    <name evidence="7" type="ORF">DBZ45_13900</name>
</gene>
<dbReference type="Proteomes" id="UP000249166">
    <property type="component" value="Unassembled WGS sequence"/>
</dbReference>
<evidence type="ECO:0000259" key="5">
    <source>
        <dbReference type="Pfam" id="PF00370"/>
    </source>
</evidence>
<dbReference type="RefSeq" id="WP_111904489.1">
    <property type="nucleotide sequence ID" value="NZ_QLNP01000088.1"/>
</dbReference>
<dbReference type="InterPro" id="IPR000577">
    <property type="entry name" value="Carb_kinase_FGGY"/>
</dbReference>
<protein>
    <submittedName>
        <fullName evidence="7">Xylulose kinase</fullName>
    </submittedName>
</protein>
<dbReference type="PIRSF" id="PIRSF000538">
    <property type="entry name" value="GlpK"/>
    <property type="match status" value="1"/>
</dbReference>
<evidence type="ECO:0000259" key="6">
    <source>
        <dbReference type="Pfam" id="PF02782"/>
    </source>
</evidence>
<dbReference type="EMBL" id="QLNP01000088">
    <property type="protein sequence ID" value="RAM36746.1"/>
    <property type="molecule type" value="Genomic_DNA"/>
</dbReference>
<dbReference type="Gene3D" id="3.30.420.40">
    <property type="match status" value="2"/>
</dbReference>
<feature type="domain" description="Carbohydrate kinase FGGY N-terminal" evidence="5">
    <location>
        <begin position="7"/>
        <end position="225"/>
    </location>
</feature>
<comment type="caution">
    <text evidence="7">The sequence shown here is derived from an EMBL/GenBank/DDBJ whole genome shotgun (WGS) entry which is preliminary data.</text>
</comment>
<dbReference type="Pfam" id="PF02782">
    <property type="entry name" value="FGGY_C"/>
    <property type="match status" value="1"/>
</dbReference>
<dbReference type="PANTHER" id="PTHR43095">
    <property type="entry name" value="SUGAR KINASE"/>
    <property type="match status" value="1"/>
</dbReference>
<dbReference type="GO" id="GO:0016301">
    <property type="term" value="F:kinase activity"/>
    <property type="evidence" value="ECO:0007669"/>
    <property type="project" value="UniProtKB-KW"/>
</dbReference>
<organism evidence="7 8">
    <name type="scientific">Arthrobacter globiformis</name>
    <dbReference type="NCBI Taxonomy" id="1665"/>
    <lineage>
        <taxon>Bacteria</taxon>
        <taxon>Bacillati</taxon>
        <taxon>Actinomycetota</taxon>
        <taxon>Actinomycetes</taxon>
        <taxon>Micrococcales</taxon>
        <taxon>Micrococcaceae</taxon>
        <taxon>Arthrobacter</taxon>
    </lineage>
</organism>
<dbReference type="GO" id="GO:0042732">
    <property type="term" value="P:D-xylose metabolic process"/>
    <property type="evidence" value="ECO:0007669"/>
    <property type="project" value="UniProtKB-KW"/>
</dbReference>
<keyword evidence="2" id="KW-0119">Carbohydrate metabolism</keyword>
<evidence type="ECO:0000256" key="2">
    <source>
        <dbReference type="ARBA" id="ARBA00022629"/>
    </source>
</evidence>
<dbReference type="PANTHER" id="PTHR43095:SF5">
    <property type="entry name" value="XYLULOSE KINASE"/>
    <property type="match status" value="1"/>
</dbReference>
<evidence type="ECO:0000256" key="1">
    <source>
        <dbReference type="ARBA" id="ARBA00009156"/>
    </source>
</evidence>
<dbReference type="OrthoDB" id="9805576at2"/>
<keyword evidence="2" id="KW-0859">Xylose metabolism</keyword>
<dbReference type="InterPro" id="IPR018484">
    <property type="entry name" value="FGGY_N"/>
</dbReference>
<dbReference type="SUPFAM" id="SSF53067">
    <property type="entry name" value="Actin-like ATPase domain"/>
    <property type="match status" value="2"/>
</dbReference>
<evidence type="ECO:0000313" key="8">
    <source>
        <dbReference type="Proteomes" id="UP000249166"/>
    </source>
</evidence>
<dbReference type="InterPro" id="IPR043129">
    <property type="entry name" value="ATPase_NBD"/>
</dbReference>